<keyword evidence="2" id="KW-1185">Reference proteome</keyword>
<accession>A0ABR4NGZ5</accession>
<evidence type="ECO:0000313" key="1">
    <source>
        <dbReference type="EMBL" id="KAL2918739.1"/>
    </source>
</evidence>
<sequence length="99" mass="11071">MTRPPAVFIPRMVPSINRAQHHLHRTIQPAVPKVGRNVARWILRPNDTYFKELQDAETASGPGRVKRAEVAETLAEAITARMAVEPSAPPPVFAPTWRQ</sequence>
<protein>
    <submittedName>
        <fullName evidence="1">Uncharacterized protein</fullName>
    </submittedName>
</protein>
<comment type="caution">
    <text evidence="1">The sequence shown here is derived from an EMBL/GenBank/DDBJ whole genome shotgun (WGS) entry which is preliminary data.</text>
</comment>
<organism evidence="1 2">
    <name type="scientific">Polyrhizophydium stewartii</name>
    <dbReference type="NCBI Taxonomy" id="2732419"/>
    <lineage>
        <taxon>Eukaryota</taxon>
        <taxon>Fungi</taxon>
        <taxon>Fungi incertae sedis</taxon>
        <taxon>Chytridiomycota</taxon>
        <taxon>Chytridiomycota incertae sedis</taxon>
        <taxon>Chytridiomycetes</taxon>
        <taxon>Rhizophydiales</taxon>
        <taxon>Rhizophydiales incertae sedis</taxon>
        <taxon>Polyrhizophydium</taxon>
    </lineage>
</organism>
<reference evidence="1 2" key="1">
    <citation type="submission" date="2023-09" db="EMBL/GenBank/DDBJ databases">
        <title>Pangenome analysis of Batrachochytrium dendrobatidis and related Chytrids.</title>
        <authorList>
            <person name="Yacoub M.N."/>
            <person name="Stajich J.E."/>
            <person name="James T.Y."/>
        </authorList>
    </citation>
    <scope>NUCLEOTIDE SEQUENCE [LARGE SCALE GENOMIC DNA]</scope>
    <source>
        <strain evidence="1 2">JEL0888</strain>
    </source>
</reference>
<evidence type="ECO:0000313" key="2">
    <source>
        <dbReference type="Proteomes" id="UP001527925"/>
    </source>
</evidence>
<proteinExistence type="predicted"/>
<gene>
    <name evidence="1" type="ORF">HK105_201573</name>
</gene>
<dbReference type="Proteomes" id="UP001527925">
    <property type="component" value="Unassembled WGS sequence"/>
</dbReference>
<dbReference type="EMBL" id="JADGIZ020000005">
    <property type="protein sequence ID" value="KAL2918739.1"/>
    <property type="molecule type" value="Genomic_DNA"/>
</dbReference>
<name>A0ABR4NGZ5_9FUNG</name>